<evidence type="ECO:0000313" key="2">
    <source>
        <dbReference type="Proteomes" id="UP001164929"/>
    </source>
</evidence>
<comment type="caution">
    <text evidence="1">The sequence shown here is derived from an EMBL/GenBank/DDBJ whole genome shotgun (WGS) entry which is preliminary data.</text>
</comment>
<sequence>MISQQKYISVLLNFPSSFKKKDGLLSFHAQTARNSLRHAVWEGPKCKEFLNLASEPRRNGLPFGTRPNNIIGQPVL</sequence>
<gene>
    <name evidence="1" type="ORF">NC653_001216</name>
</gene>
<dbReference type="Proteomes" id="UP001164929">
    <property type="component" value="Chromosome 1"/>
</dbReference>
<evidence type="ECO:0000313" key="1">
    <source>
        <dbReference type="EMBL" id="KAJ7010686.1"/>
    </source>
</evidence>
<dbReference type="EMBL" id="JAQIZT010000001">
    <property type="protein sequence ID" value="KAJ7010686.1"/>
    <property type="molecule type" value="Genomic_DNA"/>
</dbReference>
<organism evidence="1 2">
    <name type="scientific">Populus alba x Populus x berolinensis</name>
    <dbReference type="NCBI Taxonomy" id="444605"/>
    <lineage>
        <taxon>Eukaryota</taxon>
        <taxon>Viridiplantae</taxon>
        <taxon>Streptophyta</taxon>
        <taxon>Embryophyta</taxon>
        <taxon>Tracheophyta</taxon>
        <taxon>Spermatophyta</taxon>
        <taxon>Magnoliopsida</taxon>
        <taxon>eudicotyledons</taxon>
        <taxon>Gunneridae</taxon>
        <taxon>Pentapetalae</taxon>
        <taxon>rosids</taxon>
        <taxon>fabids</taxon>
        <taxon>Malpighiales</taxon>
        <taxon>Salicaceae</taxon>
        <taxon>Saliceae</taxon>
        <taxon>Populus</taxon>
    </lineage>
</organism>
<dbReference type="AlphaFoldDB" id="A0AAD6WG84"/>
<keyword evidence="2" id="KW-1185">Reference proteome</keyword>
<accession>A0AAD6WG84</accession>
<proteinExistence type="predicted"/>
<name>A0AAD6WG84_9ROSI</name>
<protein>
    <submittedName>
        <fullName evidence="1">Uncharacterized protein</fullName>
    </submittedName>
</protein>
<reference evidence="1 2" key="1">
    <citation type="journal article" date="2023" name="Mol. Ecol. Resour.">
        <title>Chromosome-level genome assembly of a triploid poplar Populus alba 'Berolinensis'.</title>
        <authorList>
            <person name="Chen S."/>
            <person name="Yu Y."/>
            <person name="Wang X."/>
            <person name="Wang S."/>
            <person name="Zhang T."/>
            <person name="Zhou Y."/>
            <person name="He R."/>
            <person name="Meng N."/>
            <person name="Wang Y."/>
            <person name="Liu W."/>
            <person name="Liu Z."/>
            <person name="Liu J."/>
            <person name="Guo Q."/>
            <person name="Huang H."/>
            <person name="Sederoff R.R."/>
            <person name="Wang G."/>
            <person name="Qu G."/>
            <person name="Chen S."/>
        </authorList>
    </citation>
    <scope>NUCLEOTIDE SEQUENCE [LARGE SCALE GENOMIC DNA]</scope>
    <source>
        <strain evidence="1">SC-2020</strain>
    </source>
</reference>